<keyword evidence="1" id="KW-0472">Membrane</keyword>
<dbReference type="RefSeq" id="WP_069634771.1">
    <property type="nucleotide sequence ID" value="NZ_JXKZ01000007.1"/>
</dbReference>
<keyword evidence="1" id="KW-0812">Transmembrane</keyword>
<dbReference type="STRING" id="903983.BCR23_05355"/>
<evidence type="ECO:0000256" key="1">
    <source>
        <dbReference type="SAM" id="Phobius"/>
    </source>
</evidence>
<accession>A0A1E5GUH2</accession>
<name>A0A1E5GUH2_9ENTE</name>
<dbReference type="OrthoDB" id="1069985at2"/>
<gene>
    <name evidence="2" type="ORF">BCR23_05355</name>
</gene>
<reference evidence="3" key="1">
    <citation type="submission" date="2016-09" db="EMBL/GenBank/DDBJ databases">
        <authorList>
            <person name="Gulvik C.A."/>
        </authorList>
    </citation>
    <scope>NUCLEOTIDE SEQUENCE [LARGE SCALE GENOMIC DNA]</scope>
    <source>
        <strain evidence="3">LMG 26306</strain>
    </source>
</reference>
<proteinExistence type="predicted"/>
<feature type="transmembrane region" description="Helical" evidence="1">
    <location>
        <begin position="12"/>
        <end position="30"/>
    </location>
</feature>
<feature type="transmembrane region" description="Helical" evidence="1">
    <location>
        <begin position="146"/>
        <end position="167"/>
    </location>
</feature>
<keyword evidence="3" id="KW-1185">Reference proteome</keyword>
<feature type="transmembrane region" description="Helical" evidence="1">
    <location>
        <begin position="120"/>
        <end position="140"/>
    </location>
</feature>
<protein>
    <recommendedName>
        <fullName evidence="4">Peptidase M50 domain-containing protein</fullName>
    </recommendedName>
</protein>
<dbReference type="EMBL" id="MIKB01000013">
    <property type="protein sequence ID" value="OEG16317.1"/>
    <property type="molecule type" value="Genomic_DNA"/>
</dbReference>
<dbReference type="AlphaFoldDB" id="A0A1E5GUH2"/>
<evidence type="ECO:0000313" key="2">
    <source>
        <dbReference type="EMBL" id="OEG16317.1"/>
    </source>
</evidence>
<feature type="transmembrane region" description="Helical" evidence="1">
    <location>
        <begin position="36"/>
        <end position="56"/>
    </location>
</feature>
<dbReference type="PATRIC" id="fig|903983.4.peg.2551"/>
<evidence type="ECO:0000313" key="3">
    <source>
        <dbReference type="Proteomes" id="UP000094764"/>
    </source>
</evidence>
<comment type="caution">
    <text evidence="2">The sequence shown here is derived from an EMBL/GenBank/DDBJ whole genome shotgun (WGS) entry which is preliminary data.</text>
</comment>
<dbReference type="Proteomes" id="UP000094764">
    <property type="component" value="Unassembled WGS sequence"/>
</dbReference>
<organism evidence="2 3">
    <name type="scientific">Enterococcus quebecensis</name>
    <dbReference type="NCBI Taxonomy" id="903983"/>
    <lineage>
        <taxon>Bacteria</taxon>
        <taxon>Bacillati</taxon>
        <taxon>Bacillota</taxon>
        <taxon>Bacilli</taxon>
        <taxon>Lactobacillales</taxon>
        <taxon>Enterococcaceae</taxon>
        <taxon>Enterococcus</taxon>
    </lineage>
</organism>
<evidence type="ECO:0008006" key="4">
    <source>
        <dbReference type="Google" id="ProtNLM"/>
    </source>
</evidence>
<sequence length="365" mass="41889">MKKSVKKVASILIMALFGGVIGYSGSYLIGSNRLSIWDAVIFLFALLVSFNLHVIIHEAGHGIFGKLSGYKMVSYRIFSFMWIWQKDGKVVLRRFKVPGTLGQCLMAPPPYVKGKFPFRLYLLGGVLANLITSSIVGMLFLPDSMIAAAFFITGMFIVITNGFPIGFNDGMTLKIASSSEEQQYLLYVQFETNYQLNQGKTYLDLPENFFQVATTNTKQTYLNDYQYFLRLARFSEKHDWRHLNDQIEALWDQLDLLPPPYQIEVKKELLFSLAITKPEDERISQLWSDKKVQLSLKQPLMGNKRIKASYYYFIEHDLKKALEYLKVGKNLVDKAPNSGDAKAEMTLNDWLQEQILLEYDVQTKL</sequence>
<keyword evidence="1" id="KW-1133">Transmembrane helix</keyword>